<name>A0A2A2MDQ8_9GAMM</name>
<dbReference type="Gene3D" id="2.60.40.1090">
    <property type="entry name" value="Fimbrial-type adhesion domain"/>
    <property type="match status" value="1"/>
</dbReference>
<feature type="chain" id="PRO_5013285400" evidence="1">
    <location>
        <begin position="29"/>
        <end position="175"/>
    </location>
</feature>
<evidence type="ECO:0000256" key="1">
    <source>
        <dbReference type="SAM" id="SignalP"/>
    </source>
</evidence>
<dbReference type="InterPro" id="IPR008966">
    <property type="entry name" value="Adhesion_dom_sf"/>
</dbReference>
<dbReference type="InterPro" id="IPR000259">
    <property type="entry name" value="Adhesion_dom_fimbrial"/>
</dbReference>
<dbReference type="InterPro" id="IPR036937">
    <property type="entry name" value="Adhesion_dom_fimbrial_sf"/>
</dbReference>
<organism evidence="3 4">
    <name type="scientific">Hafnia paralvei</name>
    <dbReference type="NCBI Taxonomy" id="546367"/>
    <lineage>
        <taxon>Bacteria</taxon>
        <taxon>Pseudomonadati</taxon>
        <taxon>Pseudomonadota</taxon>
        <taxon>Gammaproteobacteria</taxon>
        <taxon>Enterobacterales</taxon>
        <taxon>Hafniaceae</taxon>
        <taxon>Hafnia</taxon>
    </lineage>
</organism>
<dbReference type="Pfam" id="PF00419">
    <property type="entry name" value="Fimbrial"/>
    <property type="match status" value="1"/>
</dbReference>
<sequence length="175" mass="18306">MRIFNSRLQISAYCITATLLLHAMPCMADADTNLAVNATVTASPCALVATPEVDLGAYTSSNLTTAGSTTTRVPFKVDLEKCPSTSTTVTLTLGGTTDPVYTQYYKNTGTSTNVVIDVVNDADGKALNPGTSTKINIDAKTHTASFPMKAQMVSPQGGATSGTVTGQMELTFFYG</sequence>
<reference evidence="3 4" key="1">
    <citation type="submission" date="2017-08" db="EMBL/GenBank/DDBJ databases">
        <title>Draft Genome Sequence of Hafnia alvei CITHA-6 Isolated from Raw Bovine Milk.</title>
        <authorList>
            <person name="Culligan E.P."/>
            <person name="Mcsweeney A."/>
            <person name="O'Doherty C."/>
            <person name="Gleeson E."/>
            <person name="O'Riordan D."/>
            <person name="Sleator R.D."/>
        </authorList>
    </citation>
    <scope>NUCLEOTIDE SEQUENCE [LARGE SCALE GENOMIC DNA]</scope>
    <source>
        <strain evidence="3 4">CITHA-6</strain>
    </source>
</reference>
<dbReference type="GO" id="GO:0009289">
    <property type="term" value="C:pilus"/>
    <property type="evidence" value="ECO:0007669"/>
    <property type="project" value="InterPro"/>
</dbReference>
<keyword evidence="4" id="KW-1185">Reference proteome</keyword>
<dbReference type="RefSeq" id="WP_095661552.1">
    <property type="nucleotide sequence ID" value="NZ_NQMS01000003.1"/>
</dbReference>
<dbReference type="PANTHER" id="PTHR33420">
    <property type="entry name" value="FIMBRIAL SUBUNIT ELFA-RELATED"/>
    <property type="match status" value="1"/>
</dbReference>
<feature type="signal peptide" evidence="1">
    <location>
        <begin position="1"/>
        <end position="28"/>
    </location>
</feature>
<accession>A0A2A2MDQ8</accession>
<dbReference type="InterPro" id="IPR050263">
    <property type="entry name" value="Bact_Fimbrial_Adh_Pro"/>
</dbReference>
<dbReference type="PANTHER" id="PTHR33420:SF27">
    <property type="entry name" value="PROTEIN FIMG"/>
    <property type="match status" value="1"/>
</dbReference>
<comment type="caution">
    <text evidence="3">The sequence shown here is derived from an EMBL/GenBank/DDBJ whole genome shotgun (WGS) entry which is preliminary data.</text>
</comment>
<evidence type="ECO:0000313" key="4">
    <source>
        <dbReference type="Proteomes" id="UP000218796"/>
    </source>
</evidence>
<dbReference type="OrthoDB" id="6495165at2"/>
<protein>
    <submittedName>
        <fullName evidence="3">Fimbrial protein</fullName>
    </submittedName>
</protein>
<dbReference type="EMBL" id="NQMS01000003">
    <property type="protein sequence ID" value="PAV96903.1"/>
    <property type="molecule type" value="Genomic_DNA"/>
</dbReference>
<dbReference type="Proteomes" id="UP000218796">
    <property type="component" value="Unassembled WGS sequence"/>
</dbReference>
<evidence type="ECO:0000259" key="2">
    <source>
        <dbReference type="Pfam" id="PF00419"/>
    </source>
</evidence>
<keyword evidence="1" id="KW-0732">Signal</keyword>
<dbReference type="GO" id="GO:0043709">
    <property type="term" value="P:cell adhesion involved in single-species biofilm formation"/>
    <property type="evidence" value="ECO:0007669"/>
    <property type="project" value="TreeGrafter"/>
</dbReference>
<evidence type="ECO:0000313" key="3">
    <source>
        <dbReference type="EMBL" id="PAV96903.1"/>
    </source>
</evidence>
<gene>
    <name evidence="3" type="ORF">CJD50_10710</name>
</gene>
<proteinExistence type="predicted"/>
<dbReference type="SUPFAM" id="SSF49401">
    <property type="entry name" value="Bacterial adhesins"/>
    <property type="match status" value="1"/>
</dbReference>
<dbReference type="AlphaFoldDB" id="A0A2A2MDQ8"/>
<feature type="domain" description="Fimbrial-type adhesion" evidence="2">
    <location>
        <begin position="36"/>
        <end position="171"/>
    </location>
</feature>